<evidence type="ECO:0000256" key="6">
    <source>
        <dbReference type="ARBA" id="ARBA00022741"/>
    </source>
</evidence>
<protein>
    <submittedName>
        <fullName evidence="11">ABC transporter ATP-binding protein</fullName>
    </submittedName>
</protein>
<organism evidence="11 12">
    <name type="scientific">Pullulanibacillus camelliae</name>
    <dbReference type="NCBI Taxonomy" id="1707096"/>
    <lineage>
        <taxon>Bacteria</taxon>
        <taxon>Bacillati</taxon>
        <taxon>Bacillota</taxon>
        <taxon>Bacilli</taxon>
        <taxon>Bacillales</taxon>
        <taxon>Sporolactobacillaceae</taxon>
        <taxon>Pullulanibacillus</taxon>
    </lineage>
</organism>
<evidence type="ECO:0000256" key="8">
    <source>
        <dbReference type="ARBA" id="ARBA00022967"/>
    </source>
</evidence>
<keyword evidence="5" id="KW-0677">Repeat</keyword>
<comment type="subcellular location">
    <subcellularLocation>
        <location evidence="1">Cell membrane</location>
        <topology evidence="1">Peripheral membrane protein</topology>
    </subcellularLocation>
</comment>
<gene>
    <name evidence="11" type="ORF">GCM10011391_24420</name>
</gene>
<dbReference type="PANTHER" id="PTHR43790">
    <property type="entry name" value="CARBOHYDRATE TRANSPORT ATP-BINDING PROTEIN MG119-RELATED"/>
    <property type="match status" value="1"/>
</dbReference>
<reference evidence="11" key="1">
    <citation type="journal article" date="2014" name="Int. J. Syst. Evol. Microbiol.">
        <title>Complete genome sequence of Corynebacterium casei LMG S-19264T (=DSM 44701T), isolated from a smear-ripened cheese.</title>
        <authorList>
            <consortium name="US DOE Joint Genome Institute (JGI-PGF)"/>
            <person name="Walter F."/>
            <person name="Albersmeier A."/>
            <person name="Kalinowski J."/>
            <person name="Ruckert C."/>
        </authorList>
    </citation>
    <scope>NUCLEOTIDE SEQUENCE</scope>
    <source>
        <strain evidence="11">CGMCC 1.15371</strain>
    </source>
</reference>
<comment type="caution">
    <text evidence="11">The sequence shown here is derived from an EMBL/GenBank/DDBJ whole genome shotgun (WGS) entry which is preliminary data.</text>
</comment>
<dbReference type="Proteomes" id="UP000628775">
    <property type="component" value="Unassembled WGS sequence"/>
</dbReference>
<dbReference type="GO" id="GO:0005886">
    <property type="term" value="C:plasma membrane"/>
    <property type="evidence" value="ECO:0007669"/>
    <property type="project" value="UniProtKB-SubCell"/>
</dbReference>
<evidence type="ECO:0000256" key="4">
    <source>
        <dbReference type="ARBA" id="ARBA00022475"/>
    </source>
</evidence>
<keyword evidence="12" id="KW-1185">Reference proteome</keyword>
<evidence type="ECO:0000256" key="3">
    <source>
        <dbReference type="ARBA" id="ARBA00022448"/>
    </source>
</evidence>
<feature type="domain" description="ABC transporter" evidence="10">
    <location>
        <begin position="5"/>
        <end position="240"/>
    </location>
</feature>
<keyword evidence="7 11" id="KW-0067">ATP-binding</keyword>
<name>A0A8J2YIC9_9BACL</name>
<keyword evidence="6" id="KW-0547">Nucleotide-binding</keyword>
<evidence type="ECO:0000256" key="1">
    <source>
        <dbReference type="ARBA" id="ARBA00004202"/>
    </source>
</evidence>
<dbReference type="InterPro" id="IPR003439">
    <property type="entry name" value="ABC_transporter-like_ATP-bd"/>
</dbReference>
<dbReference type="PROSITE" id="PS50893">
    <property type="entry name" value="ABC_TRANSPORTER_2"/>
    <property type="match status" value="2"/>
</dbReference>
<evidence type="ECO:0000256" key="7">
    <source>
        <dbReference type="ARBA" id="ARBA00022840"/>
    </source>
</evidence>
<keyword evidence="4" id="KW-1003">Cell membrane</keyword>
<keyword evidence="3" id="KW-0813">Transport</keyword>
<dbReference type="RefSeq" id="WP_188694285.1">
    <property type="nucleotide sequence ID" value="NZ_BMIR01000011.1"/>
</dbReference>
<dbReference type="FunFam" id="3.40.50.300:FF:000127">
    <property type="entry name" value="Ribose import ATP-binding protein RbsA"/>
    <property type="match status" value="1"/>
</dbReference>
<sequence length="510" mass="56365">MTYVIEMRNIRKEFPGIVANDDITLQVQPGEIHALLGENGAGKSTLMNVLFGLYQPEQGEIYVKGQKVKITSPNIAGDLGIGMVHQHFMLIDTFTVTENIILGSEPTKAGKIDIKVAEEQVRKLSNQYGLNVDPHAKVRDISVGMQQRVEILKTLYRGAEILIFDEPTAVLTPHEIRELMKIMKLLVSEGKSIILITHKLKEIKEVADKCTVIRRGKGIGTVDVADAEPSQLASMMVGRDIKFQVNQEPYHPGANVLEIKDLTVLDSRKVAAVNSLSLTVKSGEILGVAGVDGNGQSELIEAITGLRKAASGQILLNGKEITQHRPRKITEAGIAHIPEDRHKHGLVLDFSIGHNMVLETYYQRPYSKAGILHFDKIRKQAEKLIKEFDVRTPSVDTPARALSGGNQQKAIIAREIDRDPDLLIAAQPTRGLDVGAIEFIHRRLLEQRKNGKAVLLISLELDEILNLSDRIAVIYEGKIIDIVEPSKVTEDELGLLMAGHHLKGAHENEH</sequence>
<dbReference type="GO" id="GO:0016887">
    <property type="term" value="F:ATP hydrolysis activity"/>
    <property type="evidence" value="ECO:0007669"/>
    <property type="project" value="InterPro"/>
</dbReference>
<dbReference type="InterPro" id="IPR050107">
    <property type="entry name" value="ABC_carbohydrate_import_ATPase"/>
</dbReference>
<evidence type="ECO:0000256" key="2">
    <source>
        <dbReference type="ARBA" id="ARBA00005417"/>
    </source>
</evidence>
<evidence type="ECO:0000256" key="5">
    <source>
        <dbReference type="ARBA" id="ARBA00022737"/>
    </source>
</evidence>
<feature type="domain" description="ABC transporter" evidence="10">
    <location>
        <begin position="257"/>
        <end position="501"/>
    </location>
</feature>
<dbReference type="InterPro" id="IPR003593">
    <property type="entry name" value="AAA+_ATPase"/>
</dbReference>
<keyword evidence="9" id="KW-0472">Membrane</keyword>
<accession>A0A8J2YIC9</accession>
<dbReference type="InterPro" id="IPR027417">
    <property type="entry name" value="P-loop_NTPase"/>
</dbReference>
<dbReference type="Gene3D" id="3.40.50.300">
    <property type="entry name" value="P-loop containing nucleotide triphosphate hydrolases"/>
    <property type="match status" value="2"/>
</dbReference>
<dbReference type="InterPro" id="IPR017871">
    <property type="entry name" value="ABC_transporter-like_CS"/>
</dbReference>
<evidence type="ECO:0000256" key="9">
    <source>
        <dbReference type="ARBA" id="ARBA00023136"/>
    </source>
</evidence>
<dbReference type="EMBL" id="BMIR01000011">
    <property type="protein sequence ID" value="GGE44728.1"/>
    <property type="molecule type" value="Genomic_DNA"/>
</dbReference>
<dbReference type="GO" id="GO:0005524">
    <property type="term" value="F:ATP binding"/>
    <property type="evidence" value="ECO:0007669"/>
    <property type="project" value="UniProtKB-KW"/>
</dbReference>
<comment type="similarity">
    <text evidence="2">Belongs to the ABC transporter superfamily.</text>
</comment>
<dbReference type="Pfam" id="PF00005">
    <property type="entry name" value="ABC_tran"/>
    <property type="match status" value="2"/>
</dbReference>
<evidence type="ECO:0000313" key="12">
    <source>
        <dbReference type="Proteomes" id="UP000628775"/>
    </source>
</evidence>
<dbReference type="SUPFAM" id="SSF52540">
    <property type="entry name" value="P-loop containing nucleoside triphosphate hydrolases"/>
    <property type="match status" value="2"/>
</dbReference>
<keyword evidence="8" id="KW-1278">Translocase</keyword>
<dbReference type="CDD" id="cd03215">
    <property type="entry name" value="ABC_Carb_Monos_II"/>
    <property type="match status" value="1"/>
</dbReference>
<evidence type="ECO:0000259" key="10">
    <source>
        <dbReference type="PROSITE" id="PS50893"/>
    </source>
</evidence>
<dbReference type="FunFam" id="3.40.50.300:FF:001390">
    <property type="entry name" value="ABC transporter, ATP-binding protein"/>
    <property type="match status" value="1"/>
</dbReference>
<dbReference type="PROSITE" id="PS00211">
    <property type="entry name" value="ABC_TRANSPORTER_1"/>
    <property type="match status" value="2"/>
</dbReference>
<evidence type="ECO:0000313" key="11">
    <source>
        <dbReference type="EMBL" id="GGE44728.1"/>
    </source>
</evidence>
<proteinExistence type="inferred from homology"/>
<dbReference type="CDD" id="cd03216">
    <property type="entry name" value="ABC_Carb_Monos_I"/>
    <property type="match status" value="1"/>
</dbReference>
<dbReference type="AlphaFoldDB" id="A0A8J2YIC9"/>
<dbReference type="SMART" id="SM00382">
    <property type="entry name" value="AAA"/>
    <property type="match status" value="2"/>
</dbReference>
<dbReference type="PANTHER" id="PTHR43790:SF4">
    <property type="entry name" value="GUANOSINE IMPORT ATP-BINDING PROTEIN NUPO"/>
    <property type="match status" value="1"/>
</dbReference>
<reference evidence="11" key="2">
    <citation type="submission" date="2020-09" db="EMBL/GenBank/DDBJ databases">
        <authorList>
            <person name="Sun Q."/>
            <person name="Zhou Y."/>
        </authorList>
    </citation>
    <scope>NUCLEOTIDE SEQUENCE</scope>
    <source>
        <strain evidence="11">CGMCC 1.15371</strain>
    </source>
</reference>